<evidence type="ECO:0000256" key="2">
    <source>
        <dbReference type="ARBA" id="ARBA00023125"/>
    </source>
</evidence>
<evidence type="ECO:0000259" key="4">
    <source>
        <dbReference type="PROSITE" id="PS01124"/>
    </source>
</evidence>
<keyword evidence="3" id="KW-0804">Transcription</keyword>
<dbReference type="SMART" id="SM00871">
    <property type="entry name" value="AraC_E_bind"/>
    <property type="match status" value="1"/>
</dbReference>
<sequence>MEFLQRLDAALEYIEANLAGEISFGQAAKLACCSTYYFQRMFSYMAGIPVSEYIRRRRMSAAAFALRDEAAKVSEIAAKYGYKSPTAFNRAFQSVHGVAPSAVWGKEALLTTYPRLHFHIAVTGTERLKYRIETQGPLRVVGVRMRLAPDMEQNFGAIPAFWRKAKNDDTLGEIAKLMTEDSRAMLGVTLYHGPEDIGYTIGAASAAPVPAGMVECEIPAATWAVFPCVGPAPAAFQELYRRFYTEWLPVSDYAYTNGPDLEVYTDAAITAPTYQCELWMAVTKK</sequence>
<keyword evidence="6" id="KW-1185">Reference proteome</keyword>
<evidence type="ECO:0000256" key="3">
    <source>
        <dbReference type="ARBA" id="ARBA00023163"/>
    </source>
</evidence>
<evidence type="ECO:0000256" key="1">
    <source>
        <dbReference type="ARBA" id="ARBA00023015"/>
    </source>
</evidence>
<accession>A0A4R1RH77</accession>
<comment type="caution">
    <text evidence="5">The sequence shown here is derived from an EMBL/GenBank/DDBJ whole genome shotgun (WGS) entry which is preliminary data.</text>
</comment>
<protein>
    <submittedName>
        <fullName evidence="5">AraC family transcriptional regulator</fullName>
    </submittedName>
</protein>
<dbReference type="GO" id="GO:0043565">
    <property type="term" value="F:sequence-specific DNA binding"/>
    <property type="evidence" value="ECO:0007669"/>
    <property type="project" value="InterPro"/>
</dbReference>
<dbReference type="SUPFAM" id="SSF46689">
    <property type="entry name" value="Homeodomain-like"/>
    <property type="match status" value="2"/>
</dbReference>
<dbReference type="Pfam" id="PF12833">
    <property type="entry name" value="HTH_18"/>
    <property type="match status" value="1"/>
</dbReference>
<dbReference type="PANTHER" id="PTHR47504:SF5">
    <property type="entry name" value="RIGHT ORIGIN-BINDING PROTEIN"/>
    <property type="match status" value="1"/>
</dbReference>
<keyword evidence="1" id="KW-0805">Transcription regulation</keyword>
<dbReference type="InterPro" id="IPR050959">
    <property type="entry name" value="MarA-like"/>
</dbReference>
<dbReference type="Pfam" id="PF14526">
    <property type="entry name" value="Cass2"/>
    <property type="match status" value="1"/>
</dbReference>
<dbReference type="InterPro" id="IPR010499">
    <property type="entry name" value="AraC_E-bd"/>
</dbReference>
<dbReference type="EMBL" id="SLUN01000017">
    <property type="protein sequence ID" value="TCL65276.1"/>
    <property type="molecule type" value="Genomic_DNA"/>
</dbReference>
<dbReference type="InterPro" id="IPR011256">
    <property type="entry name" value="Reg_factor_effector_dom_sf"/>
</dbReference>
<dbReference type="GO" id="GO:0003700">
    <property type="term" value="F:DNA-binding transcription factor activity"/>
    <property type="evidence" value="ECO:0007669"/>
    <property type="project" value="InterPro"/>
</dbReference>
<dbReference type="InterPro" id="IPR029441">
    <property type="entry name" value="Cass2"/>
</dbReference>
<evidence type="ECO:0000313" key="6">
    <source>
        <dbReference type="Proteomes" id="UP000295008"/>
    </source>
</evidence>
<dbReference type="InterPro" id="IPR018062">
    <property type="entry name" value="HTH_AraC-typ_CS"/>
</dbReference>
<dbReference type="Proteomes" id="UP000295008">
    <property type="component" value="Unassembled WGS sequence"/>
</dbReference>
<proteinExistence type="predicted"/>
<dbReference type="PROSITE" id="PS01124">
    <property type="entry name" value="HTH_ARAC_FAMILY_2"/>
    <property type="match status" value="1"/>
</dbReference>
<keyword evidence="2" id="KW-0238">DNA-binding</keyword>
<dbReference type="SMART" id="SM00342">
    <property type="entry name" value="HTH_ARAC"/>
    <property type="match status" value="1"/>
</dbReference>
<reference evidence="5 6" key="1">
    <citation type="submission" date="2019-03" db="EMBL/GenBank/DDBJ databases">
        <title>Genomic Encyclopedia of Type Strains, Phase IV (KMG-IV): sequencing the most valuable type-strain genomes for metagenomic binning, comparative biology and taxonomic classification.</title>
        <authorList>
            <person name="Goeker M."/>
        </authorList>
    </citation>
    <scope>NUCLEOTIDE SEQUENCE [LARGE SCALE GENOMIC DNA]</scope>
    <source>
        <strain evidence="5 6">LX-B</strain>
    </source>
</reference>
<organism evidence="5 6">
    <name type="scientific">Hydrogenispora ethanolica</name>
    <dbReference type="NCBI Taxonomy" id="1082276"/>
    <lineage>
        <taxon>Bacteria</taxon>
        <taxon>Bacillati</taxon>
        <taxon>Bacillota</taxon>
        <taxon>Hydrogenispora</taxon>
    </lineage>
</organism>
<dbReference type="InterPro" id="IPR018060">
    <property type="entry name" value="HTH_AraC"/>
</dbReference>
<dbReference type="OrthoDB" id="9801123at2"/>
<dbReference type="SUPFAM" id="SSF55136">
    <property type="entry name" value="Probable bacterial effector-binding domain"/>
    <property type="match status" value="1"/>
</dbReference>
<dbReference type="RefSeq" id="WP_132014953.1">
    <property type="nucleotide sequence ID" value="NZ_SLUN01000017.1"/>
</dbReference>
<gene>
    <name evidence="5" type="ORF">EDC14_101724</name>
</gene>
<dbReference type="Gene3D" id="1.10.10.60">
    <property type="entry name" value="Homeodomain-like"/>
    <property type="match status" value="2"/>
</dbReference>
<evidence type="ECO:0000313" key="5">
    <source>
        <dbReference type="EMBL" id="TCL65276.1"/>
    </source>
</evidence>
<dbReference type="PROSITE" id="PS00041">
    <property type="entry name" value="HTH_ARAC_FAMILY_1"/>
    <property type="match status" value="1"/>
</dbReference>
<dbReference type="Gene3D" id="3.20.80.10">
    <property type="entry name" value="Regulatory factor, effector binding domain"/>
    <property type="match status" value="1"/>
</dbReference>
<name>A0A4R1RH77_HYDET</name>
<dbReference type="PANTHER" id="PTHR47504">
    <property type="entry name" value="RIGHT ORIGIN-BINDING PROTEIN"/>
    <property type="match status" value="1"/>
</dbReference>
<feature type="domain" description="HTH araC/xylS-type" evidence="4">
    <location>
        <begin position="8"/>
        <end position="106"/>
    </location>
</feature>
<dbReference type="AlphaFoldDB" id="A0A4R1RH77"/>
<dbReference type="InterPro" id="IPR009057">
    <property type="entry name" value="Homeodomain-like_sf"/>
</dbReference>